<dbReference type="EnsemblPlants" id="TuG1812G0700001565.01.T01">
    <property type="protein sequence ID" value="TuG1812G0700001565.01.T01.cds427253"/>
    <property type="gene ID" value="TuG1812G0700001565.01"/>
</dbReference>
<reference evidence="1" key="2">
    <citation type="submission" date="2018-03" db="EMBL/GenBank/DDBJ databases">
        <title>The Triticum urartu genome reveals the dynamic nature of wheat genome evolution.</title>
        <authorList>
            <person name="Ling H."/>
            <person name="Ma B."/>
            <person name="Shi X."/>
            <person name="Liu H."/>
            <person name="Dong L."/>
            <person name="Sun H."/>
            <person name="Cao Y."/>
            <person name="Gao Q."/>
            <person name="Zheng S."/>
            <person name="Li Y."/>
            <person name="Yu Y."/>
            <person name="Du H."/>
            <person name="Qi M."/>
            <person name="Li Y."/>
            <person name="Yu H."/>
            <person name="Cui Y."/>
            <person name="Wang N."/>
            <person name="Chen C."/>
            <person name="Wu H."/>
            <person name="Zhao Y."/>
            <person name="Zhang J."/>
            <person name="Li Y."/>
            <person name="Zhou W."/>
            <person name="Zhang B."/>
            <person name="Hu W."/>
            <person name="Eijk M."/>
            <person name="Tang J."/>
            <person name="Witsenboer H."/>
            <person name="Zhao S."/>
            <person name="Li Z."/>
            <person name="Zhang A."/>
            <person name="Wang D."/>
            <person name="Liang C."/>
        </authorList>
    </citation>
    <scope>NUCLEOTIDE SEQUENCE [LARGE SCALE GENOMIC DNA]</scope>
    <source>
        <strain evidence="1">cv. G1812</strain>
    </source>
</reference>
<sequence>MFCHGSALAGQRASLIYSICVGSSNVSCVRVSRHTATASRIIPWPPACAHKAWLPLRCSY</sequence>
<evidence type="ECO:0000313" key="2">
    <source>
        <dbReference type="Proteomes" id="UP000015106"/>
    </source>
</evidence>
<name>A0A8R7QZT7_TRIUA</name>
<organism evidence="1 2">
    <name type="scientific">Triticum urartu</name>
    <name type="common">Red wild einkorn</name>
    <name type="synonym">Crithodium urartu</name>
    <dbReference type="NCBI Taxonomy" id="4572"/>
    <lineage>
        <taxon>Eukaryota</taxon>
        <taxon>Viridiplantae</taxon>
        <taxon>Streptophyta</taxon>
        <taxon>Embryophyta</taxon>
        <taxon>Tracheophyta</taxon>
        <taxon>Spermatophyta</taxon>
        <taxon>Magnoliopsida</taxon>
        <taxon>Liliopsida</taxon>
        <taxon>Poales</taxon>
        <taxon>Poaceae</taxon>
        <taxon>BOP clade</taxon>
        <taxon>Pooideae</taxon>
        <taxon>Triticodae</taxon>
        <taxon>Triticeae</taxon>
        <taxon>Triticinae</taxon>
        <taxon>Triticum</taxon>
    </lineage>
</organism>
<keyword evidence="2" id="KW-1185">Reference proteome</keyword>
<dbReference type="Gramene" id="TuG1812G0700001565.01.T01">
    <property type="protein sequence ID" value="TuG1812G0700001565.01.T01.cds427253"/>
    <property type="gene ID" value="TuG1812G0700001565.01"/>
</dbReference>
<protein>
    <submittedName>
        <fullName evidence="1">Uncharacterized protein</fullName>
    </submittedName>
</protein>
<dbReference type="AlphaFoldDB" id="A0A8R7QZT7"/>
<dbReference type="Proteomes" id="UP000015106">
    <property type="component" value="Chromosome 7"/>
</dbReference>
<evidence type="ECO:0000313" key="1">
    <source>
        <dbReference type="EnsemblPlants" id="TuG1812G0700001565.01.T01.cds427253"/>
    </source>
</evidence>
<accession>A0A8R7QZT7</accession>
<reference evidence="2" key="1">
    <citation type="journal article" date="2013" name="Nature">
        <title>Draft genome of the wheat A-genome progenitor Triticum urartu.</title>
        <authorList>
            <person name="Ling H.Q."/>
            <person name="Zhao S."/>
            <person name="Liu D."/>
            <person name="Wang J."/>
            <person name="Sun H."/>
            <person name="Zhang C."/>
            <person name="Fan H."/>
            <person name="Li D."/>
            <person name="Dong L."/>
            <person name="Tao Y."/>
            <person name="Gao C."/>
            <person name="Wu H."/>
            <person name="Li Y."/>
            <person name="Cui Y."/>
            <person name="Guo X."/>
            <person name="Zheng S."/>
            <person name="Wang B."/>
            <person name="Yu K."/>
            <person name="Liang Q."/>
            <person name="Yang W."/>
            <person name="Lou X."/>
            <person name="Chen J."/>
            <person name="Feng M."/>
            <person name="Jian J."/>
            <person name="Zhang X."/>
            <person name="Luo G."/>
            <person name="Jiang Y."/>
            <person name="Liu J."/>
            <person name="Wang Z."/>
            <person name="Sha Y."/>
            <person name="Zhang B."/>
            <person name="Wu H."/>
            <person name="Tang D."/>
            <person name="Shen Q."/>
            <person name="Xue P."/>
            <person name="Zou S."/>
            <person name="Wang X."/>
            <person name="Liu X."/>
            <person name="Wang F."/>
            <person name="Yang Y."/>
            <person name="An X."/>
            <person name="Dong Z."/>
            <person name="Zhang K."/>
            <person name="Zhang X."/>
            <person name="Luo M.C."/>
            <person name="Dvorak J."/>
            <person name="Tong Y."/>
            <person name="Wang J."/>
            <person name="Yang H."/>
            <person name="Li Z."/>
            <person name="Wang D."/>
            <person name="Zhang A."/>
            <person name="Wang J."/>
        </authorList>
    </citation>
    <scope>NUCLEOTIDE SEQUENCE</scope>
    <source>
        <strain evidence="2">cv. G1812</strain>
    </source>
</reference>
<reference evidence="1" key="3">
    <citation type="submission" date="2022-06" db="UniProtKB">
        <authorList>
            <consortium name="EnsemblPlants"/>
        </authorList>
    </citation>
    <scope>IDENTIFICATION</scope>
</reference>
<proteinExistence type="predicted"/>